<dbReference type="Gene3D" id="3.90.1200.10">
    <property type="match status" value="1"/>
</dbReference>
<reference evidence="3" key="1">
    <citation type="journal article" date="2019" name="Int. J. Syst. Evol. Microbiol.">
        <title>The Global Catalogue of Microorganisms (GCM) 10K type strain sequencing project: providing services to taxonomists for standard genome sequencing and annotation.</title>
        <authorList>
            <consortium name="The Broad Institute Genomics Platform"/>
            <consortium name="The Broad Institute Genome Sequencing Center for Infectious Disease"/>
            <person name="Wu L."/>
            <person name="Ma J."/>
        </authorList>
    </citation>
    <scope>NUCLEOTIDE SEQUENCE [LARGE SCALE GENOMIC DNA]</scope>
    <source>
        <strain evidence="3">CGMCC 1.18575</strain>
    </source>
</reference>
<protein>
    <submittedName>
        <fullName evidence="2">Phosphotransferase family protein</fullName>
    </submittedName>
</protein>
<gene>
    <name evidence="2" type="ORF">ACFPOF_27820</name>
</gene>
<feature type="domain" description="Aminoglycoside phosphotransferase" evidence="1">
    <location>
        <begin position="40"/>
        <end position="225"/>
    </location>
</feature>
<evidence type="ECO:0000313" key="3">
    <source>
        <dbReference type="Proteomes" id="UP001596113"/>
    </source>
</evidence>
<name>A0ABW0HZZ6_9BACL</name>
<sequence length="298" mass="34039">MNHLEGKVAGKTMNDSLVGIEWHETTPILNNLTSGAELTFSPLLSGFEADVVKITQGEEHFVLKVWNKSSEPDVLRQYRLLEVLRRQGISVSESIGYGRTETGDSVMLTRFHGTAVTKVNPSIFKKIATVFADIHRLSPDGLEGRVLARYDFIGYFFPGIEAFPEMKEELIRLVASADMKMDRIIHGDFNLGNILEENGQYTVIDWTNGQLGDPRYDLSWACLLLRIYLSESKSLTFLYKYQEEMPMTTAELEIFEALACLRWLLLDRISGVPKHVDTMKKVRKIVRDNRFLNERMLV</sequence>
<dbReference type="InterPro" id="IPR011009">
    <property type="entry name" value="Kinase-like_dom_sf"/>
</dbReference>
<dbReference type="SUPFAM" id="SSF56112">
    <property type="entry name" value="Protein kinase-like (PK-like)"/>
    <property type="match status" value="1"/>
</dbReference>
<proteinExistence type="predicted"/>
<comment type="caution">
    <text evidence="2">The sequence shown here is derived from an EMBL/GenBank/DDBJ whole genome shotgun (WGS) entry which is preliminary data.</text>
</comment>
<accession>A0ABW0HZZ6</accession>
<evidence type="ECO:0000313" key="2">
    <source>
        <dbReference type="EMBL" id="MFC5406558.1"/>
    </source>
</evidence>
<organism evidence="2 3">
    <name type="scientific">Cohnella soli</name>
    <dbReference type="NCBI Taxonomy" id="425005"/>
    <lineage>
        <taxon>Bacteria</taxon>
        <taxon>Bacillati</taxon>
        <taxon>Bacillota</taxon>
        <taxon>Bacilli</taxon>
        <taxon>Bacillales</taxon>
        <taxon>Paenibacillaceae</taxon>
        <taxon>Cohnella</taxon>
    </lineage>
</organism>
<dbReference type="EMBL" id="JBHSMI010000056">
    <property type="protein sequence ID" value="MFC5406558.1"/>
    <property type="molecule type" value="Genomic_DNA"/>
</dbReference>
<dbReference type="RefSeq" id="WP_378138657.1">
    <property type="nucleotide sequence ID" value="NZ_JBHSMI010000056.1"/>
</dbReference>
<keyword evidence="3" id="KW-1185">Reference proteome</keyword>
<evidence type="ECO:0000259" key="1">
    <source>
        <dbReference type="Pfam" id="PF01636"/>
    </source>
</evidence>
<dbReference type="Pfam" id="PF01636">
    <property type="entry name" value="APH"/>
    <property type="match status" value="1"/>
</dbReference>
<dbReference type="InterPro" id="IPR002575">
    <property type="entry name" value="Aminoglycoside_PTrfase"/>
</dbReference>
<dbReference type="Proteomes" id="UP001596113">
    <property type="component" value="Unassembled WGS sequence"/>
</dbReference>